<dbReference type="OrthoDB" id="163788at2157"/>
<dbReference type="PATRIC" id="fig|1227499.3.peg.2131"/>
<gene>
    <name evidence="3" type="ORF">C493_10503</name>
</gene>
<evidence type="ECO:0000256" key="2">
    <source>
        <dbReference type="SAM" id="Phobius"/>
    </source>
</evidence>
<evidence type="ECO:0008006" key="5">
    <source>
        <dbReference type="Google" id="ProtNLM"/>
    </source>
</evidence>
<feature type="transmembrane region" description="Helical" evidence="2">
    <location>
        <begin position="165"/>
        <end position="185"/>
    </location>
</feature>
<evidence type="ECO:0000313" key="3">
    <source>
        <dbReference type="EMBL" id="ELY55902.1"/>
    </source>
</evidence>
<feature type="transmembrane region" description="Helical" evidence="2">
    <location>
        <begin position="136"/>
        <end position="153"/>
    </location>
</feature>
<name>L9X2Q8_9EURY</name>
<keyword evidence="2" id="KW-1133">Transmembrane helix</keyword>
<feature type="transmembrane region" description="Helical" evidence="2">
    <location>
        <begin position="35"/>
        <end position="63"/>
    </location>
</feature>
<keyword evidence="4" id="KW-1185">Reference proteome</keyword>
<dbReference type="AlphaFoldDB" id="L9X2Q8"/>
<dbReference type="Pfam" id="PF19656">
    <property type="entry name" value="DUF6159"/>
    <property type="match status" value="1"/>
</dbReference>
<dbReference type="InterPro" id="IPR046157">
    <property type="entry name" value="DUF6159"/>
</dbReference>
<dbReference type="RefSeq" id="WP_007259383.1">
    <property type="nucleotide sequence ID" value="NZ_AOHZ01000047.1"/>
</dbReference>
<protein>
    <recommendedName>
        <fullName evidence="5">Glycerophosphoryl diester phosphodiesterase membrane domain-containing protein</fullName>
    </recommendedName>
</protein>
<feature type="transmembrane region" description="Helical" evidence="2">
    <location>
        <begin position="244"/>
        <end position="262"/>
    </location>
</feature>
<dbReference type="EMBL" id="AOHZ01000047">
    <property type="protein sequence ID" value="ELY55902.1"/>
    <property type="molecule type" value="Genomic_DNA"/>
</dbReference>
<feature type="transmembrane region" description="Helical" evidence="2">
    <location>
        <begin position="83"/>
        <end position="116"/>
    </location>
</feature>
<dbReference type="STRING" id="1227499.C493_10503"/>
<keyword evidence="2" id="KW-0812">Transmembrane</keyword>
<keyword evidence="2" id="KW-0472">Membrane</keyword>
<dbReference type="Proteomes" id="UP000011602">
    <property type="component" value="Unassembled WGS sequence"/>
</dbReference>
<feature type="transmembrane region" description="Helical" evidence="2">
    <location>
        <begin position="211"/>
        <end position="238"/>
    </location>
</feature>
<evidence type="ECO:0000256" key="1">
    <source>
        <dbReference type="SAM" id="MobiDB-lite"/>
    </source>
</evidence>
<organism evidence="3 4">
    <name type="scientific">Natronolimnohabitans innermongolicus JCM 12255</name>
    <dbReference type="NCBI Taxonomy" id="1227499"/>
    <lineage>
        <taxon>Archaea</taxon>
        <taxon>Methanobacteriati</taxon>
        <taxon>Methanobacteriota</taxon>
        <taxon>Stenosarchaea group</taxon>
        <taxon>Halobacteria</taxon>
        <taxon>Halobacteriales</taxon>
        <taxon>Natrialbaceae</taxon>
        <taxon>Natronolimnohabitans</taxon>
    </lineage>
</organism>
<proteinExistence type="predicted"/>
<accession>L9X2Q8</accession>
<dbReference type="eggNOG" id="arCOG08211">
    <property type="taxonomic scope" value="Archaea"/>
</dbReference>
<sequence>MALQSILARFKTGFAIAKASLGVLRREKWLLAFPLLYGLALVVGMGVLIVGVAAALLGTTFGLAALDQVAGLADGTGETTFTVLGLVVSFLGMFAATSIATFFSAALVYSVGELFAGEQTSLRSGLAGAWRAKRTILAWGVVGAVVGMIFRALESQDGWGAQLVRMITGAAWFMMTFFIVPVIVFQEGGVRQSLRESITTFRETWGETGGVTLGIGLVILPLILLTLAAGIGAPLLLAADPASVIVYTIAPTLLVVGALLVIQNAAVAIAKTALYKYATDGDLPEEFDGIDPDAITKSKRSSSAAMGGTTGRKPGQI</sequence>
<reference evidence="3 4" key="1">
    <citation type="journal article" date="2014" name="PLoS Genet.">
        <title>Phylogenetically driven sequencing of extremely halophilic archaea reveals strategies for static and dynamic osmo-response.</title>
        <authorList>
            <person name="Becker E.A."/>
            <person name="Seitzer P.M."/>
            <person name="Tritt A."/>
            <person name="Larsen D."/>
            <person name="Krusor M."/>
            <person name="Yao A.I."/>
            <person name="Wu D."/>
            <person name="Madern D."/>
            <person name="Eisen J.A."/>
            <person name="Darling A.E."/>
            <person name="Facciotti M.T."/>
        </authorList>
    </citation>
    <scope>NUCLEOTIDE SEQUENCE [LARGE SCALE GENOMIC DNA]</scope>
    <source>
        <strain evidence="3 4">JCM 12255</strain>
    </source>
</reference>
<evidence type="ECO:0000313" key="4">
    <source>
        <dbReference type="Proteomes" id="UP000011602"/>
    </source>
</evidence>
<comment type="caution">
    <text evidence="3">The sequence shown here is derived from an EMBL/GenBank/DDBJ whole genome shotgun (WGS) entry which is preliminary data.</text>
</comment>
<feature type="region of interest" description="Disordered" evidence="1">
    <location>
        <begin position="289"/>
        <end position="317"/>
    </location>
</feature>